<evidence type="ECO:0000259" key="1">
    <source>
        <dbReference type="SMART" id="SM00418"/>
    </source>
</evidence>
<dbReference type="InterPro" id="IPR036390">
    <property type="entry name" value="WH_DNA-bd_sf"/>
</dbReference>
<gene>
    <name evidence="2" type="ORF">ACFFTP_20835</name>
</gene>
<dbReference type="EMBL" id="JBHMCT010000012">
    <property type="protein sequence ID" value="MFB9556625.1"/>
    <property type="molecule type" value="Genomic_DNA"/>
</dbReference>
<dbReference type="RefSeq" id="WP_345491210.1">
    <property type="nucleotide sequence ID" value="NZ_BAAAWU010000001.1"/>
</dbReference>
<dbReference type="InterPro" id="IPR011991">
    <property type="entry name" value="ArsR-like_HTH"/>
</dbReference>
<name>A0ABV5QT02_9ACTN</name>
<dbReference type="InterPro" id="IPR036388">
    <property type="entry name" value="WH-like_DNA-bd_sf"/>
</dbReference>
<evidence type="ECO:0000313" key="2">
    <source>
        <dbReference type="EMBL" id="MFB9556625.1"/>
    </source>
</evidence>
<sequence>MHLSVSRHPGTTLFSVLAGAFGDRPQGMPQSWNRIVRQSARPDDGAELRAVFTSGVPWLPDSLSLTRGVRDAAPGPHPRGVEEELDALDAEVLQQEIARRFGDAVPEHWRRIADRPRRFLDAYRRLAHSVWSAFCPLWRRADGLLLREAERVGVASVTGGLAPLLNTLGASVRYADGLLELPHACPSHLSDRGRRLVLAPLASGFSACAYSAEDPDLIWIGYPLPGLGQLTEGADTQPRRVSDPLETVLGPVRAAILRAARRGPSVSETARQAHVTVSTATYHCGQLARAGLLRRTRHGREVRLRLTDTGAALLDLLS</sequence>
<keyword evidence="3" id="KW-1185">Reference proteome</keyword>
<dbReference type="Proteomes" id="UP001589716">
    <property type="component" value="Unassembled WGS sequence"/>
</dbReference>
<reference evidence="2 3" key="1">
    <citation type="submission" date="2024-09" db="EMBL/GenBank/DDBJ databases">
        <authorList>
            <person name="Sun Q."/>
            <person name="Mori K."/>
        </authorList>
    </citation>
    <scope>NUCLEOTIDE SEQUENCE [LARGE SCALE GENOMIC DNA]</scope>
    <source>
        <strain evidence="2 3">JCM 4414</strain>
    </source>
</reference>
<dbReference type="SMART" id="SM00418">
    <property type="entry name" value="HTH_ARSR"/>
    <property type="match status" value="1"/>
</dbReference>
<accession>A0ABV5QT02</accession>
<dbReference type="SUPFAM" id="SSF46785">
    <property type="entry name" value="Winged helix' DNA-binding domain"/>
    <property type="match status" value="1"/>
</dbReference>
<evidence type="ECO:0000313" key="3">
    <source>
        <dbReference type="Proteomes" id="UP001589716"/>
    </source>
</evidence>
<feature type="domain" description="HTH arsR-type" evidence="1">
    <location>
        <begin position="247"/>
        <end position="318"/>
    </location>
</feature>
<protein>
    <submittedName>
        <fullName evidence="2">Helix-turn-helix domain-containing protein</fullName>
    </submittedName>
</protein>
<dbReference type="InterPro" id="IPR001845">
    <property type="entry name" value="HTH_ArsR_DNA-bd_dom"/>
</dbReference>
<dbReference type="Pfam" id="PF12840">
    <property type="entry name" value="HTH_20"/>
    <property type="match status" value="1"/>
</dbReference>
<comment type="caution">
    <text evidence="2">The sequence shown here is derived from an EMBL/GenBank/DDBJ whole genome shotgun (WGS) entry which is preliminary data.</text>
</comment>
<proteinExistence type="predicted"/>
<organism evidence="2 3">
    <name type="scientific">Streptomyces roseoviridis</name>
    <dbReference type="NCBI Taxonomy" id="67361"/>
    <lineage>
        <taxon>Bacteria</taxon>
        <taxon>Bacillati</taxon>
        <taxon>Actinomycetota</taxon>
        <taxon>Actinomycetes</taxon>
        <taxon>Kitasatosporales</taxon>
        <taxon>Streptomycetaceae</taxon>
        <taxon>Streptomyces</taxon>
    </lineage>
</organism>
<dbReference type="Gene3D" id="1.10.10.10">
    <property type="entry name" value="Winged helix-like DNA-binding domain superfamily/Winged helix DNA-binding domain"/>
    <property type="match status" value="1"/>
</dbReference>
<dbReference type="CDD" id="cd00090">
    <property type="entry name" value="HTH_ARSR"/>
    <property type="match status" value="1"/>
</dbReference>